<dbReference type="NCBIfam" id="NF007899">
    <property type="entry name" value="PRK10605.1"/>
    <property type="match status" value="1"/>
</dbReference>
<dbReference type="CDD" id="cd02933">
    <property type="entry name" value="OYE_like_FMN"/>
    <property type="match status" value="1"/>
</dbReference>
<accession>A0A7C3LYV8</accession>
<dbReference type="Gene3D" id="3.20.20.70">
    <property type="entry name" value="Aldolase class I"/>
    <property type="match status" value="1"/>
</dbReference>
<protein>
    <submittedName>
        <fullName evidence="5">Alkene reductase</fullName>
    </submittedName>
</protein>
<name>A0A7C3LYV8_9BACT</name>
<dbReference type="SUPFAM" id="SSF51395">
    <property type="entry name" value="FMN-linked oxidoreductases"/>
    <property type="match status" value="1"/>
</dbReference>
<keyword evidence="3" id="KW-0560">Oxidoreductase</keyword>
<dbReference type="PANTHER" id="PTHR22893">
    <property type="entry name" value="NADH OXIDOREDUCTASE-RELATED"/>
    <property type="match status" value="1"/>
</dbReference>
<comment type="similarity">
    <text evidence="2">Belongs to the NADH:flavin oxidoreductase/NADH oxidase family.</text>
</comment>
<evidence type="ECO:0000259" key="4">
    <source>
        <dbReference type="Pfam" id="PF00724"/>
    </source>
</evidence>
<proteinExistence type="inferred from homology"/>
<comment type="cofactor">
    <cofactor evidence="1">
        <name>FMN</name>
        <dbReference type="ChEBI" id="CHEBI:58210"/>
    </cofactor>
</comment>
<dbReference type="InterPro" id="IPR001155">
    <property type="entry name" value="OxRdtase_FMN_N"/>
</dbReference>
<dbReference type="InterPro" id="IPR045247">
    <property type="entry name" value="Oye-like"/>
</dbReference>
<dbReference type="InterPro" id="IPR013785">
    <property type="entry name" value="Aldolase_TIM"/>
</dbReference>
<comment type="caution">
    <text evidence="5">The sequence shown here is derived from an EMBL/GenBank/DDBJ whole genome shotgun (WGS) entry which is preliminary data.</text>
</comment>
<reference evidence="5" key="1">
    <citation type="journal article" date="2020" name="mSystems">
        <title>Genome- and Community-Level Interaction Insights into Carbon Utilization and Element Cycling Functions of Hydrothermarchaeota in Hydrothermal Sediment.</title>
        <authorList>
            <person name="Zhou Z."/>
            <person name="Liu Y."/>
            <person name="Xu W."/>
            <person name="Pan J."/>
            <person name="Luo Z.H."/>
            <person name="Li M."/>
        </authorList>
    </citation>
    <scope>NUCLEOTIDE SEQUENCE [LARGE SCALE GENOMIC DNA]</scope>
    <source>
        <strain evidence="5">SpSt-902</strain>
    </source>
</reference>
<feature type="domain" description="NADH:flavin oxidoreductase/NADH oxidase N-terminal" evidence="4">
    <location>
        <begin position="7"/>
        <end position="338"/>
    </location>
</feature>
<dbReference type="FunFam" id="3.20.20.70:FF:000059">
    <property type="entry name" value="N-ethylmaleimide reductase, FMN-linked"/>
    <property type="match status" value="1"/>
</dbReference>
<dbReference type="EMBL" id="DTMM01000201">
    <property type="protein sequence ID" value="HFT94138.1"/>
    <property type="molecule type" value="Genomic_DNA"/>
</dbReference>
<sequence>MPDNTIDLFTPFQLGPLSLPNRAVMAPMTRNRAAQGNIPTDLMATYYKQRSSAGLIITEATQVSPMGQGYILTPGIHASEQVEGWKKVTRSVHESGGRIFLQLWHVGRISHPDFLGGQLPVAPSAIGPRGLTTYTFEGPKAIPVPRALETHEIPGIVEDYRKGASNAREAGFDGVEIHAANGYLLDQFLEDSTNKRTDQYGGSVENRARLIFEVLEAVTGVWGRDRVGIRLSPGGTFNDMGDSNPQETFGTVVRRLSGYGIAYLHLIEPAEPEGEHPSPDLSASFFRPLYKGNLMVAGGYSLEKANASLKRGLCDLVSFGRPFLANPDLVNRFRKRAALNTPDPSTFYGGTEKGYTDYPTLEEAGAR</sequence>
<evidence type="ECO:0000256" key="1">
    <source>
        <dbReference type="ARBA" id="ARBA00001917"/>
    </source>
</evidence>
<evidence type="ECO:0000256" key="2">
    <source>
        <dbReference type="ARBA" id="ARBA00005979"/>
    </source>
</evidence>
<dbReference type="GO" id="GO:0005829">
    <property type="term" value="C:cytosol"/>
    <property type="evidence" value="ECO:0007669"/>
    <property type="project" value="UniProtKB-ARBA"/>
</dbReference>
<dbReference type="GO" id="GO:0010181">
    <property type="term" value="F:FMN binding"/>
    <property type="evidence" value="ECO:0007669"/>
    <property type="project" value="InterPro"/>
</dbReference>
<evidence type="ECO:0000313" key="5">
    <source>
        <dbReference type="EMBL" id="HFT94138.1"/>
    </source>
</evidence>
<evidence type="ECO:0000256" key="3">
    <source>
        <dbReference type="ARBA" id="ARBA00023002"/>
    </source>
</evidence>
<dbReference type="GO" id="GO:0016628">
    <property type="term" value="F:oxidoreductase activity, acting on the CH-CH group of donors, NAD or NADP as acceptor"/>
    <property type="evidence" value="ECO:0007669"/>
    <property type="project" value="UniProtKB-ARBA"/>
</dbReference>
<dbReference type="AlphaFoldDB" id="A0A7C3LYV8"/>
<dbReference type="PANTHER" id="PTHR22893:SF98">
    <property type="entry name" value="OXIDOREDUCTASE"/>
    <property type="match status" value="1"/>
</dbReference>
<organism evidence="5">
    <name type="scientific">Leptospirillum ferriphilum</name>
    <dbReference type="NCBI Taxonomy" id="178606"/>
    <lineage>
        <taxon>Bacteria</taxon>
        <taxon>Pseudomonadati</taxon>
        <taxon>Nitrospirota</taxon>
        <taxon>Nitrospiria</taxon>
        <taxon>Nitrospirales</taxon>
        <taxon>Nitrospiraceae</taxon>
        <taxon>Leptospirillum</taxon>
    </lineage>
</organism>
<dbReference type="Pfam" id="PF00724">
    <property type="entry name" value="Oxidored_FMN"/>
    <property type="match status" value="1"/>
</dbReference>
<gene>
    <name evidence="5" type="ORF">ENX03_09470</name>
</gene>